<keyword evidence="3" id="KW-1185">Reference proteome</keyword>
<evidence type="ECO:0000313" key="2">
    <source>
        <dbReference type="EMBL" id="KAJ1207870.1"/>
    </source>
</evidence>
<accession>A0AAV7W6D6</accession>
<sequence length="129" mass="14046">MVTSVFLEGRLFLPDGDCPTLRSAGVLLDALKANIKGVCIGTQAGILKDIRSSLQTINDTQWGLEREYGSVPSPTTLAKIRDQVSKHANTVEDAVQHLSKHHVARVYAEGGRPGQALSSERRNPRARTQ</sequence>
<dbReference type="EMBL" id="JANPWB010000002">
    <property type="protein sequence ID" value="KAJ1207870.1"/>
    <property type="molecule type" value="Genomic_DNA"/>
</dbReference>
<name>A0AAV7W6D6_PLEWA</name>
<protein>
    <submittedName>
        <fullName evidence="2">Uncharacterized protein</fullName>
    </submittedName>
</protein>
<evidence type="ECO:0000256" key="1">
    <source>
        <dbReference type="SAM" id="MobiDB-lite"/>
    </source>
</evidence>
<reference evidence="2" key="1">
    <citation type="journal article" date="2022" name="bioRxiv">
        <title>Sequencing and chromosome-scale assembly of the giantPleurodeles waltlgenome.</title>
        <authorList>
            <person name="Brown T."/>
            <person name="Elewa A."/>
            <person name="Iarovenko S."/>
            <person name="Subramanian E."/>
            <person name="Araus A.J."/>
            <person name="Petzold A."/>
            <person name="Susuki M."/>
            <person name="Suzuki K.-i.T."/>
            <person name="Hayashi T."/>
            <person name="Toyoda A."/>
            <person name="Oliveira C."/>
            <person name="Osipova E."/>
            <person name="Leigh N.D."/>
            <person name="Simon A."/>
            <person name="Yun M.H."/>
        </authorList>
    </citation>
    <scope>NUCLEOTIDE SEQUENCE</scope>
    <source>
        <strain evidence="2">20211129_DDA</strain>
        <tissue evidence="2">Liver</tissue>
    </source>
</reference>
<evidence type="ECO:0000313" key="3">
    <source>
        <dbReference type="Proteomes" id="UP001066276"/>
    </source>
</evidence>
<organism evidence="2 3">
    <name type="scientific">Pleurodeles waltl</name>
    <name type="common">Iberian ribbed newt</name>
    <dbReference type="NCBI Taxonomy" id="8319"/>
    <lineage>
        <taxon>Eukaryota</taxon>
        <taxon>Metazoa</taxon>
        <taxon>Chordata</taxon>
        <taxon>Craniata</taxon>
        <taxon>Vertebrata</taxon>
        <taxon>Euteleostomi</taxon>
        <taxon>Amphibia</taxon>
        <taxon>Batrachia</taxon>
        <taxon>Caudata</taxon>
        <taxon>Salamandroidea</taxon>
        <taxon>Salamandridae</taxon>
        <taxon>Pleurodelinae</taxon>
        <taxon>Pleurodeles</taxon>
    </lineage>
</organism>
<feature type="region of interest" description="Disordered" evidence="1">
    <location>
        <begin position="109"/>
        <end position="129"/>
    </location>
</feature>
<proteinExistence type="predicted"/>
<dbReference type="AlphaFoldDB" id="A0AAV7W6D6"/>
<dbReference type="Proteomes" id="UP001066276">
    <property type="component" value="Chromosome 1_2"/>
</dbReference>
<gene>
    <name evidence="2" type="ORF">NDU88_003260</name>
</gene>
<comment type="caution">
    <text evidence="2">The sequence shown here is derived from an EMBL/GenBank/DDBJ whole genome shotgun (WGS) entry which is preliminary data.</text>
</comment>